<comment type="similarity">
    <text evidence="1">Belongs to the ABC transporter superfamily. ABCD family. Peroxisomal fatty acyl CoA transporter (TC 3.A.1.203) subfamily.</text>
</comment>
<keyword evidence="4" id="KW-0547">Nucleotide-binding</keyword>
<dbReference type="GO" id="GO:0005778">
    <property type="term" value="C:peroxisomal membrane"/>
    <property type="evidence" value="ECO:0007669"/>
    <property type="project" value="TreeGrafter"/>
</dbReference>
<keyword evidence="12" id="KW-1185">Reference proteome</keyword>
<dbReference type="Pfam" id="PF00005">
    <property type="entry name" value="ABC_tran"/>
    <property type="match status" value="1"/>
</dbReference>
<keyword evidence="6 8" id="KW-1133">Transmembrane helix</keyword>
<feature type="transmembrane region" description="Helical" evidence="8">
    <location>
        <begin position="80"/>
        <end position="100"/>
    </location>
</feature>
<dbReference type="EMBL" id="JH431773">
    <property type="status" value="NOT_ANNOTATED_CDS"/>
    <property type="molecule type" value="Genomic_DNA"/>
</dbReference>
<organism evidence="11 12">
    <name type="scientific">Strigamia maritima</name>
    <name type="common">European centipede</name>
    <name type="synonym">Geophilus maritimus</name>
    <dbReference type="NCBI Taxonomy" id="126957"/>
    <lineage>
        <taxon>Eukaryota</taxon>
        <taxon>Metazoa</taxon>
        <taxon>Ecdysozoa</taxon>
        <taxon>Arthropoda</taxon>
        <taxon>Myriapoda</taxon>
        <taxon>Chilopoda</taxon>
        <taxon>Pleurostigmophora</taxon>
        <taxon>Geophilomorpha</taxon>
        <taxon>Linotaeniidae</taxon>
        <taxon>Strigamia</taxon>
    </lineage>
</organism>
<dbReference type="SMART" id="SM00382">
    <property type="entry name" value="AAA"/>
    <property type="match status" value="1"/>
</dbReference>
<dbReference type="GO" id="GO:0007031">
    <property type="term" value="P:peroxisome organization"/>
    <property type="evidence" value="ECO:0007669"/>
    <property type="project" value="TreeGrafter"/>
</dbReference>
<dbReference type="SUPFAM" id="SSF52540">
    <property type="entry name" value="P-loop containing nucleoside triphosphate hydrolases"/>
    <property type="match status" value="1"/>
</dbReference>
<sequence>MADNSPAKTRFRFDVQFISRFWHLLRLLFPTCCSISSLLFLFLLVVSLLEQYLIYNVGIISSGFYKVLNEKNLEAFWKQLFISFGFIFVIAIIKSTRVYVSSVLYLAWREILSTSIHRLYLSGINFYKLNVLHLSIDNPDQRVTQDVDKMCSVFCKILPNFIVFPFTLSYYVYQAYIGTGYAGPLGIFAFFLLSTLINKGLMSPLVGLVVQQEQREGDFRFKHMQIRVNSESLAFCDAGHIESTRTNQKLHLLLVTLQRLVNHQYLLNFAVNLFDYIGSIVSYILLAIPIFNGDYDNLSAADLSALISKNSFVCIYLISIFSSLVDLSVQLTDVAGNTHRIAELIEHLVKFNSPPPPPTNDDFSTVKSDNNLRINANAIEVKKNYVGFKLNDVSFHPPGNPRLMLVKNLTATFNQGTNVLIMGESSSGKTSILRVLKGLWPIFSGHIEKSIPNGINGVYYMASKPVLTDGSLRQQIIYPLSENVEDWDSVVQEDDLIRGLLRLVDLSSLEERTGGLDNQVDWNWYDKLSPGEMQRLCFARLFYHTPLVAVLDEATSAVSLEVEEILYRECLNRRITLISVGHRQSLMSYHHVLLRLCGNGEWMITNIENSN</sequence>
<dbReference type="AlphaFoldDB" id="T1JIZ5"/>
<dbReference type="PROSITE" id="PS00211">
    <property type="entry name" value="ABC_TRANSPORTER_1"/>
    <property type="match status" value="1"/>
</dbReference>
<dbReference type="CDD" id="cd03223">
    <property type="entry name" value="ABCD_peroxisomal_ALDP"/>
    <property type="match status" value="1"/>
</dbReference>
<dbReference type="PROSITE" id="PS50893">
    <property type="entry name" value="ABC_TRANSPORTER_2"/>
    <property type="match status" value="1"/>
</dbReference>
<evidence type="ECO:0000259" key="10">
    <source>
        <dbReference type="PROSITE" id="PS50929"/>
    </source>
</evidence>
<dbReference type="GO" id="GO:0015910">
    <property type="term" value="P:long-chain fatty acid import into peroxisome"/>
    <property type="evidence" value="ECO:0007669"/>
    <property type="project" value="TreeGrafter"/>
</dbReference>
<dbReference type="InterPro" id="IPR017871">
    <property type="entry name" value="ABC_transporter-like_CS"/>
</dbReference>
<keyword evidence="5" id="KW-0067">ATP-binding</keyword>
<dbReference type="OMA" id="KQFHDME"/>
<evidence type="ECO:0000256" key="3">
    <source>
        <dbReference type="ARBA" id="ARBA00022692"/>
    </source>
</evidence>
<dbReference type="InterPro" id="IPR036640">
    <property type="entry name" value="ABC1_TM_sf"/>
</dbReference>
<feature type="transmembrane region" description="Helical" evidence="8">
    <location>
        <begin position="303"/>
        <end position="325"/>
    </location>
</feature>
<dbReference type="PANTHER" id="PTHR11384">
    <property type="entry name" value="ATP-BINDING CASSETTE, SUB-FAMILY D MEMBER"/>
    <property type="match status" value="1"/>
</dbReference>
<evidence type="ECO:0000259" key="9">
    <source>
        <dbReference type="PROSITE" id="PS50893"/>
    </source>
</evidence>
<dbReference type="GO" id="GO:0042760">
    <property type="term" value="P:very long-chain fatty acid catabolic process"/>
    <property type="evidence" value="ECO:0007669"/>
    <property type="project" value="TreeGrafter"/>
</dbReference>
<dbReference type="Proteomes" id="UP000014500">
    <property type="component" value="Unassembled WGS sequence"/>
</dbReference>
<evidence type="ECO:0000313" key="12">
    <source>
        <dbReference type="Proteomes" id="UP000014500"/>
    </source>
</evidence>
<dbReference type="PANTHER" id="PTHR11384:SF59">
    <property type="entry name" value="LYSOSOMAL COBALAMIN TRANSPORTER ABCD4"/>
    <property type="match status" value="1"/>
</dbReference>
<evidence type="ECO:0000256" key="2">
    <source>
        <dbReference type="ARBA" id="ARBA00022448"/>
    </source>
</evidence>
<feature type="domain" description="ABC transporter" evidence="9">
    <location>
        <begin position="388"/>
        <end position="607"/>
    </location>
</feature>
<protein>
    <recommendedName>
        <fullName evidence="13">ABC transporter domain-containing protein</fullName>
    </recommendedName>
</protein>
<evidence type="ECO:0000256" key="5">
    <source>
        <dbReference type="ARBA" id="ARBA00022840"/>
    </source>
</evidence>
<accession>T1JIZ5</accession>
<dbReference type="InterPro" id="IPR027417">
    <property type="entry name" value="P-loop_NTPase"/>
</dbReference>
<dbReference type="InterPro" id="IPR003439">
    <property type="entry name" value="ABC_transporter-like_ATP-bd"/>
</dbReference>
<dbReference type="GO" id="GO:0005324">
    <property type="term" value="F:long-chain fatty acid transmembrane transporter activity"/>
    <property type="evidence" value="ECO:0007669"/>
    <property type="project" value="TreeGrafter"/>
</dbReference>
<evidence type="ECO:0000313" key="11">
    <source>
        <dbReference type="EnsemblMetazoa" id="SMAR013826-PA"/>
    </source>
</evidence>
<keyword evidence="2" id="KW-0813">Transport</keyword>
<dbReference type="Pfam" id="PF06472">
    <property type="entry name" value="ABC_membrane_2"/>
    <property type="match status" value="1"/>
</dbReference>
<dbReference type="InterPro" id="IPR050835">
    <property type="entry name" value="ABC_transporter_sub-D"/>
</dbReference>
<proteinExistence type="inferred from homology"/>
<dbReference type="PhylomeDB" id="T1JIZ5"/>
<evidence type="ECO:0000256" key="8">
    <source>
        <dbReference type="SAM" id="Phobius"/>
    </source>
</evidence>
<dbReference type="SUPFAM" id="SSF90123">
    <property type="entry name" value="ABC transporter transmembrane region"/>
    <property type="match status" value="1"/>
</dbReference>
<evidence type="ECO:0000256" key="1">
    <source>
        <dbReference type="ARBA" id="ARBA00008575"/>
    </source>
</evidence>
<keyword evidence="7 8" id="KW-0472">Membrane</keyword>
<dbReference type="GO" id="GO:0016887">
    <property type="term" value="F:ATP hydrolysis activity"/>
    <property type="evidence" value="ECO:0007669"/>
    <property type="project" value="InterPro"/>
</dbReference>
<evidence type="ECO:0000256" key="4">
    <source>
        <dbReference type="ARBA" id="ARBA00022741"/>
    </source>
</evidence>
<dbReference type="GO" id="GO:0005524">
    <property type="term" value="F:ATP binding"/>
    <property type="evidence" value="ECO:0007669"/>
    <property type="project" value="UniProtKB-KW"/>
</dbReference>
<dbReference type="InterPro" id="IPR003593">
    <property type="entry name" value="AAA+_ATPase"/>
</dbReference>
<feature type="transmembrane region" description="Helical" evidence="8">
    <location>
        <begin position="265"/>
        <end position="291"/>
    </location>
</feature>
<dbReference type="HOGENOM" id="CLU_007587_7_0_1"/>
<evidence type="ECO:0008006" key="13">
    <source>
        <dbReference type="Google" id="ProtNLM"/>
    </source>
</evidence>
<dbReference type="Gene3D" id="1.20.1560.10">
    <property type="entry name" value="ABC transporter type 1, transmembrane domain"/>
    <property type="match status" value="1"/>
</dbReference>
<evidence type="ECO:0000256" key="6">
    <source>
        <dbReference type="ARBA" id="ARBA00022989"/>
    </source>
</evidence>
<dbReference type="PROSITE" id="PS50929">
    <property type="entry name" value="ABC_TM1F"/>
    <property type="match status" value="1"/>
</dbReference>
<evidence type="ECO:0000256" key="7">
    <source>
        <dbReference type="ARBA" id="ARBA00023136"/>
    </source>
</evidence>
<dbReference type="GO" id="GO:0140359">
    <property type="term" value="F:ABC-type transporter activity"/>
    <property type="evidence" value="ECO:0007669"/>
    <property type="project" value="InterPro"/>
</dbReference>
<feature type="domain" description="ABC transmembrane type-1" evidence="10">
    <location>
        <begin position="38"/>
        <end position="308"/>
    </location>
</feature>
<dbReference type="EnsemblMetazoa" id="SMAR013826-RA">
    <property type="protein sequence ID" value="SMAR013826-PA"/>
    <property type="gene ID" value="SMAR013826"/>
</dbReference>
<keyword evidence="3 8" id="KW-0812">Transmembrane</keyword>
<dbReference type="Gene3D" id="3.40.50.300">
    <property type="entry name" value="P-loop containing nucleotide triphosphate hydrolases"/>
    <property type="match status" value="1"/>
</dbReference>
<reference evidence="11" key="2">
    <citation type="submission" date="2015-02" db="UniProtKB">
        <authorList>
            <consortium name="EnsemblMetazoa"/>
        </authorList>
    </citation>
    <scope>IDENTIFICATION</scope>
</reference>
<dbReference type="GO" id="GO:0006635">
    <property type="term" value="P:fatty acid beta-oxidation"/>
    <property type="evidence" value="ECO:0007669"/>
    <property type="project" value="TreeGrafter"/>
</dbReference>
<dbReference type="eggNOG" id="KOG0060">
    <property type="taxonomic scope" value="Eukaryota"/>
</dbReference>
<name>T1JIZ5_STRMM</name>
<dbReference type="InterPro" id="IPR011527">
    <property type="entry name" value="ABC1_TM_dom"/>
</dbReference>
<dbReference type="STRING" id="126957.T1JIZ5"/>
<reference evidence="12" key="1">
    <citation type="submission" date="2011-05" db="EMBL/GenBank/DDBJ databases">
        <authorList>
            <person name="Richards S.R."/>
            <person name="Qu J."/>
            <person name="Jiang H."/>
            <person name="Jhangiani S.N."/>
            <person name="Agravi P."/>
            <person name="Goodspeed R."/>
            <person name="Gross S."/>
            <person name="Mandapat C."/>
            <person name="Jackson L."/>
            <person name="Mathew T."/>
            <person name="Pu L."/>
            <person name="Thornton R."/>
            <person name="Saada N."/>
            <person name="Wilczek-Boney K.B."/>
            <person name="Lee S."/>
            <person name="Kovar C."/>
            <person name="Wu Y."/>
            <person name="Scherer S.E."/>
            <person name="Worley K.C."/>
            <person name="Muzny D.M."/>
            <person name="Gibbs R."/>
        </authorList>
    </citation>
    <scope>NUCLEOTIDE SEQUENCE</scope>
    <source>
        <strain evidence="12">Brora</strain>
    </source>
</reference>